<dbReference type="GO" id="GO:0008168">
    <property type="term" value="F:methyltransferase activity"/>
    <property type="evidence" value="ECO:0007669"/>
    <property type="project" value="UniProtKB-KW"/>
</dbReference>
<keyword evidence="1 2" id="KW-0808">Transferase</keyword>
<feature type="binding site" evidence="1">
    <location>
        <position position="182"/>
    </location>
    <ligand>
        <name>S-adenosyl-L-methionine</name>
        <dbReference type="ChEBI" id="CHEBI:59789"/>
    </ligand>
</feature>
<keyword evidence="3" id="KW-1185">Reference proteome</keyword>
<evidence type="ECO:0000256" key="1">
    <source>
        <dbReference type="HAMAP-Rule" id="MF_01523"/>
    </source>
</evidence>
<dbReference type="EC" id="2.1.1.242" evidence="1"/>
<feature type="binding site" evidence="1">
    <location>
        <begin position="111"/>
        <end position="112"/>
    </location>
    <ligand>
        <name>S-adenosyl-L-methionine</name>
        <dbReference type="ChEBI" id="CHEBI:59789"/>
    </ligand>
</feature>
<organism evidence="2 3">
    <name type="scientific">Saccharospirillum mangrovi</name>
    <dbReference type="NCBI Taxonomy" id="2161747"/>
    <lineage>
        <taxon>Bacteria</taxon>
        <taxon>Pseudomonadati</taxon>
        <taxon>Pseudomonadota</taxon>
        <taxon>Gammaproteobacteria</taxon>
        <taxon>Oceanospirillales</taxon>
        <taxon>Saccharospirillaceae</taxon>
        <taxon>Saccharospirillum</taxon>
    </lineage>
</organism>
<reference evidence="3" key="1">
    <citation type="journal article" date="2019" name="Int. J. Syst. Evol. Microbiol.">
        <title>The Global Catalogue of Microorganisms (GCM) 10K type strain sequencing project: providing services to taxonomists for standard genome sequencing and annotation.</title>
        <authorList>
            <consortium name="The Broad Institute Genomics Platform"/>
            <consortium name="The Broad Institute Genome Sequencing Center for Infectious Disease"/>
            <person name="Wu L."/>
            <person name="Ma J."/>
        </authorList>
    </citation>
    <scope>NUCLEOTIDE SEQUENCE [LARGE SCALE GENOMIC DNA]</scope>
    <source>
        <strain evidence="3">IBRC 10765</strain>
    </source>
</reference>
<comment type="subcellular location">
    <subcellularLocation>
        <location evidence="1">Cytoplasm</location>
    </subcellularLocation>
</comment>
<dbReference type="PANTHER" id="PTHR36112:SF1">
    <property type="entry name" value="RIBOSOMAL RNA SMALL SUBUNIT METHYLTRANSFERASE J"/>
    <property type="match status" value="1"/>
</dbReference>
<dbReference type="Proteomes" id="UP001595617">
    <property type="component" value="Unassembled WGS sequence"/>
</dbReference>
<dbReference type="RefSeq" id="WP_380696971.1">
    <property type="nucleotide sequence ID" value="NZ_JBHRYR010000003.1"/>
</dbReference>
<dbReference type="Pfam" id="PF04445">
    <property type="entry name" value="SAM_MT"/>
    <property type="match status" value="1"/>
</dbReference>
<keyword evidence="1" id="KW-0698">rRNA processing</keyword>
<proteinExistence type="inferred from homology"/>
<comment type="caution">
    <text evidence="1">Lacks conserved residue(s) required for the propagation of feature annotation.</text>
</comment>
<accession>A0ABV7ZZH2</accession>
<feature type="binding site" evidence="1">
    <location>
        <begin position="127"/>
        <end position="128"/>
    </location>
    <ligand>
        <name>S-adenosyl-L-methionine</name>
        <dbReference type="ChEBI" id="CHEBI:59789"/>
    </ligand>
</feature>
<evidence type="ECO:0000313" key="2">
    <source>
        <dbReference type="EMBL" id="MFC3853631.1"/>
    </source>
</evidence>
<name>A0ABV7ZZH2_9GAMM</name>
<comment type="catalytic activity">
    <reaction evidence="1">
        <text>guanosine(1516) in 16S rRNA + S-adenosyl-L-methionine = N(2)-methylguanosine(1516) in 16S rRNA + S-adenosyl-L-homocysteine + H(+)</text>
        <dbReference type="Rhea" id="RHEA:43220"/>
        <dbReference type="Rhea" id="RHEA-COMP:10412"/>
        <dbReference type="Rhea" id="RHEA-COMP:10413"/>
        <dbReference type="ChEBI" id="CHEBI:15378"/>
        <dbReference type="ChEBI" id="CHEBI:57856"/>
        <dbReference type="ChEBI" id="CHEBI:59789"/>
        <dbReference type="ChEBI" id="CHEBI:74269"/>
        <dbReference type="ChEBI" id="CHEBI:74481"/>
        <dbReference type="EC" id="2.1.1.242"/>
    </reaction>
</comment>
<evidence type="ECO:0000313" key="3">
    <source>
        <dbReference type="Proteomes" id="UP001595617"/>
    </source>
</evidence>
<dbReference type="InterPro" id="IPR007536">
    <property type="entry name" value="16SrRNA_methylTrfase_J"/>
</dbReference>
<dbReference type="HAMAP" id="MF_01523">
    <property type="entry name" value="16SrRNA_methyltr_J"/>
    <property type="match status" value="1"/>
</dbReference>
<sequence>MTKSPMGINKVVIHPEAHAYADVHNIPLPEALPIRSQAQAGDAFQLVCANGLALQPLQLGNVKPIHVDFVAGALAHRRKFGGGVQQDIAKACGLHQVRTLHILDATAGLGRDAFVLASLGARLTLMERHPIVFALLFDGLQRAQNLGDTDVQSIVARMHLLAGSAPDHFHSEPAPQQVLYLDPMFPPRQKAAKVKVDMQSLHELVGIEDDADALLAWGLEQSFARIVVKRPRLADALLDAAPSHHIIGKANRFDVYALHKLTSA</sequence>
<dbReference type="InterPro" id="IPR029063">
    <property type="entry name" value="SAM-dependent_MTases_sf"/>
</dbReference>
<dbReference type="SUPFAM" id="SSF53335">
    <property type="entry name" value="S-adenosyl-L-methionine-dependent methyltransferases"/>
    <property type="match status" value="1"/>
</dbReference>
<protein>
    <recommendedName>
        <fullName evidence="1">Ribosomal RNA small subunit methyltransferase J</fullName>
        <ecNumber evidence="1">2.1.1.242</ecNumber>
    </recommendedName>
    <alternativeName>
        <fullName evidence="1">16S rRNA m2G1516 methyltransferase</fullName>
    </alternativeName>
    <alternativeName>
        <fullName evidence="1">rRNA (guanine-N(2)-)-methyltransferase</fullName>
    </alternativeName>
</protein>
<comment type="caution">
    <text evidence="2">The sequence shown here is derived from an EMBL/GenBank/DDBJ whole genome shotgun (WGS) entry which is preliminary data.</text>
</comment>
<dbReference type="Gene3D" id="3.40.50.150">
    <property type="entry name" value="Vaccinia Virus protein VP39"/>
    <property type="match status" value="1"/>
</dbReference>
<dbReference type="GO" id="GO:0032259">
    <property type="term" value="P:methylation"/>
    <property type="evidence" value="ECO:0007669"/>
    <property type="project" value="UniProtKB-KW"/>
</dbReference>
<comment type="similarity">
    <text evidence="1">Belongs to the methyltransferase superfamily. RsmJ family.</text>
</comment>
<keyword evidence="1" id="KW-0963">Cytoplasm</keyword>
<dbReference type="PANTHER" id="PTHR36112">
    <property type="entry name" value="RIBOSOMAL RNA SMALL SUBUNIT METHYLTRANSFERASE J"/>
    <property type="match status" value="1"/>
</dbReference>
<keyword evidence="1" id="KW-0949">S-adenosyl-L-methionine</keyword>
<dbReference type="EMBL" id="JBHRYR010000003">
    <property type="protein sequence ID" value="MFC3853631.1"/>
    <property type="molecule type" value="Genomic_DNA"/>
</dbReference>
<keyword evidence="1 2" id="KW-0489">Methyltransferase</keyword>
<comment type="function">
    <text evidence="1">Specifically methylates the guanosine in position 1516 of 16S rRNA.</text>
</comment>
<gene>
    <name evidence="1" type="primary">rsmJ</name>
    <name evidence="2" type="ORF">ACFOOG_12370</name>
</gene>